<accession>A0A812IEZ4</accession>
<reference evidence="1" key="1">
    <citation type="submission" date="2021-02" db="EMBL/GenBank/DDBJ databases">
        <authorList>
            <person name="Dougan E. K."/>
            <person name="Rhodes N."/>
            <person name="Thang M."/>
            <person name="Chan C."/>
        </authorList>
    </citation>
    <scope>NUCLEOTIDE SEQUENCE</scope>
</reference>
<organism evidence="1 2">
    <name type="scientific">Symbiodinium natans</name>
    <dbReference type="NCBI Taxonomy" id="878477"/>
    <lineage>
        <taxon>Eukaryota</taxon>
        <taxon>Sar</taxon>
        <taxon>Alveolata</taxon>
        <taxon>Dinophyceae</taxon>
        <taxon>Suessiales</taxon>
        <taxon>Symbiodiniaceae</taxon>
        <taxon>Symbiodinium</taxon>
    </lineage>
</organism>
<gene>
    <name evidence="1" type="ORF">SNAT2548_LOCUS3716</name>
</gene>
<keyword evidence="2" id="KW-1185">Reference proteome</keyword>
<dbReference type="Proteomes" id="UP000604046">
    <property type="component" value="Unassembled WGS sequence"/>
</dbReference>
<sequence length="163" mass="17600">MSMCLEVTLMSGKSSKIDVPVDTCLDDLRGLAQRWLHVGTGRLLTATGEVLAGTRTVSQAGILAGDVLTLQVGQEQLVDVREVQADMQHAALEVVLQRHTGVQKLVQDYAPAGRRHCLSYKAAEAVQVQLLRGVPIVSVAEASTQPVNSRLSLRCYVARVEDP</sequence>
<name>A0A812IEZ4_9DINO</name>
<evidence type="ECO:0000313" key="2">
    <source>
        <dbReference type="Proteomes" id="UP000604046"/>
    </source>
</evidence>
<dbReference type="EMBL" id="CAJNDS010000225">
    <property type="protein sequence ID" value="CAE7030757.1"/>
    <property type="molecule type" value="Genomic_DNA"/>
</dbReference>
<evidence type="ECO:0008006" key="3">
    <source>
        <dbReference type="Google" id="ProtNLM"/>
    </source>
</evidence>
<dbReference type="AlphaFoldDB" id="A0A812IEZ4"/>
<evidence type="ECO:0000313" key="1">
    <source>
        <dbReference type="EMBL" id="CAE7030757.1"/>
    </source>
</evidence>
<protein>
    <recommendedName>
        <fullName evidence="3">Ubiquitin-like domain-containing protein</fullName>
    </recommendedName>
</protein>
<comment type="caution">
    <text evidence="1">The sequence shown here is derived from an EMBL/GenBank/DDBJ whole genome shotgun (WGS) entry which is preliminary data.</text>
</comment>
<proteinExistence type="predicted"/>